<dbReference type="Proteomes" id="UP000549009">
    <property type="component" value="Unassembled WGS sequence"/>
</dbReference>
<dbReference type="AlphaFoldDB" id="A0A7W8B3R0"/>
<organism evidence="1 2">
    <name type="scientific">Streptomyces spectabilis</name>
    <dbReference type="NCBI Taxonomy" id="68270"/>
    <lineage>
        <taxon>Bacteria</taxon>
        <taxon>Bacillati</taxon>
        <taxon>Actinomycetota</taxon>
        <taxon>Actinomycetes</taxon>
        <taxon>Kitasatosporales</taxon>
        <taxon>Streptomycetaceae</taxon>
        <taxon>Streptomyces</taxon>
    </lineage>
</organism>
<protein>
    <submittedName>
        <fullName evidence="1">Uncharacterized protein</fullName>
    </submittedName>
</protein>
<sequence length="298" mass="32557">MLTDETVPAQDVRHTLEWLEEFGLSDACAHGPYRRSFLLGQRHLYPTATGARAELLNDWVAWLLSPGRTTSPALELAVSAAMSLSVERRLCPVHPIGGMLQAPALSAAAVALRDLCGRTITFLDFPGADGLLARILELTLTCDRETSQRRAGFHAPLDYRIYQRRRTSGAALLLELRRLAEDCTTSLSLPPGRPREKGGELEVIAADIIAWSADLAEHGNPGYPHSTPSLVTVIERELRTGERDAVSRVVDMIEQRGNLFDHVAAVLQESATGKAKAAAKFIEGLRTLTLGYRRMLGG</sequence>
<name>A0A7W8B3R0_STRST</name>
<comment type="caution">
    <text evidence="1">The sequence shown here is derived from an EMBL/GenBank/DDBJ whole genome shotgun (WGS) entry which is preliminary data.</text>
</comment>
<accession>A0A7W8B3R0</accession>
<evidence type="ECO:0000313" key="2">
    <source>
        <dbReference type="Proteomes" id="UP000549009"/>
    </source>
</evidence>
<evidence type="ECO:0000313" key="1">
    <source>
        <dbReference type="EMBL" id="MBB5109800.1"/>
    </source>
</evidence>
<dbReference type="Gene3D" id="1.10.600.10">
    <property type="entry name" value="Farnesyl Diphosphate Synthase"/>
    <property type="match status" value="1"/>
</dbReference>
<reference evidence="1 2" key="1">
    <citation type="submission" date="2020-08" db="EMBL/GenBank/DDBJ databases">
        <title>Genomic Encyclopedia of Type Strains, Phase III (KMG-III): the genomes of soil and plant-associated and newly described type strains.</title>
        <authorList>
            <person name="Whitman W."/>
        </authorList>
    </citation>
    <scope>NUCLEOTIDE SEQUENCE [LARGE SCALE GENOMIC DNA]</scope>
    <source>
        <strain evidence="1 2">CECT 3146</strain>
    </source>
</reference>
<dbReference type="SUPFAM" id="SSF48576">
    <property type="entry name" value="Terpenoid synthases"/>
    <property type="match status" value="1"/>
</dbReference>
<dbReference type="InterPro" id="IPR008949">
    <property type="entry name" value="Isoprenoid_synthase_dom_sf"/>
</dbReference>
<dbReference type="EMBL" id="JACHJD010000039">
    <property type="protein sequence ID" value="MBB5109800.1"/>
    <property type="molecule type" value="Genomic_DNA"/>
</dbReference>
<gene>
    <name evidence="1" type="ORF">FHS40_008930</name>
</gene>
<dbReference type="RefSeq" id="WP_184926809.1">
    <property type="nucleotide sequence ID" value="NZ_BMSQ01000045.1"/>
</dbReference>
<keyword evidence="2" id="KW-1185">Reference proteome</keyword>
<proteinExistence type="predicted"/>
<dbReference type="Pfam" id="PF19086">
    <property type="entry name" value="Terpene_syn_C_2"/>
    <property type="match status" value="1"/>
</dbReference>